<dbReference type="NCBIfam" id="TIGR01128">
    <property type="entry name" value="holA"/>
    <property type="match status" value="1"/>
</dbReference>
<keyword evidence="6" id="KW-1185">Reference proteome</keyword>
<keyword evidence="4" id="KW-0239">DNA-directed DNA polymerase</keyword>
<dbReference type="GO" id="GO:0006261">
    <property type="term" value="P:DNA-templated DNA replication"/>
    <property type="evidence" value="ECO:0007669"/>
    <property type="project" value="TreeGrafter"/>
</dbReference>
<dbReference type="OrthoDB" id="2559at2"/>
<sequence length="310" mass="33767">MPRLKALTTSGAAGRQLLEDTLAALAAEGYTRSGVSEGGEWSALISAGRTGSLFDEKRVTVVEGAELLGPFPDALEPFLEDEGASEVILLVYESAPTKLFAPEIKKKVGFMRAGTTSLAPWERKGWLLTLAKGMNVRLSDDGAAFLAEMLDDPGELRSELDKLGRYAAGEVITGDMVNNLSFDEGKSRMLSFLDAFCTGRTGEIFSCLEHLKKEDSVLPLVTALYNRIRPALYLGLFPERGGDWVRLVLQIKEYPLKMSREALRRYPAQALADLAAGLISLSWKEKTSSAEGWFGFEALLARCMESGGSK</sequence>
<gene>
    <name evidence="5" type="ORF">C8D99_11769</name>
</gene>
<dbReference type="GO" id="GO:0003677">
    <property type="term" value="F:DNA binding"/>
    <property type="evidence" value="ECO:0007669"/>
    <property type="project" value="InterPro"/>
</dbReference>
<dbReference type="SUPFAM" id="SSF52540">
    <property type="entry name" value="P-loop containing nucleoside triphosphate hydrolases"/>
    <property type="match status" value="1"/>
</dbReference>
<dbReference type="PANTHER" id="PTHR34388">
    <property type="entry name" value="DNA POLYMERASE III SUBUNIT DELTA"/>
    <property type="match status" value="1"/>
</dbReference>
<dbReference type="RefSeq" id="WP_133958476.1">
    <property type="nucleotide sequence ID" value="NZ_SORI01000017.1"/>
</dbReference>
<dbReference type="PANTHER" id="PTHR34388:SF1">
    <property type="entry name" value="DNA POLYMERASE III SUBUNIT DELTA"/>
    <property type="match status" value="1"/>
</dbReference>
<organism evidence="5 6">
    <name type="scientific">Aminivibrio pyruvatiphilus</name>
    <dbReference type="NCBI Taxonomy" id="1005740"/>
    <lineage>
        <taxon>Bacteria</taxon>
        <taxon>Thermotogati</taxon>
        <taxon>Synergistota</taxon>
        <taxon>Synergistia</taxon>
        <taxon>Synergistales</taxon>
        <taxon>Aminobacteriaceae</taxon>
        <taxon>Aminivibrio</taxon>
    </lineage>
</organism>
<evidence type="ECO:0000256" key="3">
    <source>
        <dbReference type="ARBA" id="ARBA00022705"/>
    </source>
</evidence>
<reference evidence="5 6" key="1">
    <citation type="submission" date="2019-03" db="EMBL/GenBank/DDBJ databases">
        <title>Genomic Encyclopedia of Type Strains, Phase IV (KMG-IV): sequencing the most valuable type-strain genomes for metagenomic binning, comparative biology and taxonomic classification.</title>
        <authorList>
            <person name="Goeker M."/>
        </authorList>
    </citation>
    <scope>NUCLEOTIDE SEQUENCE [LARGE SCALE GENOMIC DNA]</scope>
    <source>
        <strain evidence="5 6">DSM 25964</strain>
    </source>
</reference>
<evidence type="ECO:0000256" key="1">
    <source>
        <dbReference type="ARBA" id="ARBA00022679"/>
    </source>
</evidence>
<keyword evidence="3" id="KW-0235">DNA replication</keyword>
<dbReference type="Gene3D" id="1.20.272.10">
    <property type="match status" value="1"/>
</dbReference>
<protein>
    <submittedName>
        <fullName evidence="5">DNA polymerase III delta subunit</fullName>
    </submittedName>
</protein>
<comment type="caution">
    <text evidence="5">The sequence shown here is derived from an EMBL/GenBank/DDBJ whole genome shotgun (WGS) entry which is preliminary data.</text>
</comment>
<proteinExistence type="predicted"/>
<evidence type="ECO:0000313" key="5">
    <source>
        <dbReference type="EMBL" id="TDY56766.1"/>
    </source>
</evidence>
<evidence type="ECO:0000256" key="2">
    <source>
        <dbReference type="ARBA" id="ARBA00022695"/>
    </source>
</evidence>
<keyword evidence="2" id="KW-0548">Nucleotidyltransferase</keyword>
<evidence type="ECO:0000313" key="6">
    <source>
        <dbReference type="Proteomes" id="UP000295066"/>
    </source>
</evidence>
<dbReference type="GO" id="GO:0009360">
    <property type="term" value="C:DNA polymerase III complex"/>
    <property type="evidence" value="ECO:0007669"/>
    <property type="project" value="TreeGrafter"/>
</dbReference>
<dbReference type="AlphaFoldDB" id="A0A4R8M5G5"/>
<evidence type="ECO:0000256" key="4">
    <source>
        <dbReference type="ARBA" id="ARBA00022932"/>
    </source>
</evidence>
<dbReference type="Proteomes" id="UP000295066">
    <property type="component" value="Unassembled WGS sequence"/>
</dbReference>
<dbReference type="InterPro" id="IPR027417">
    <property type="entry name" value="P-loop_NTPase"/>
</dbReference>
<keyword evidence="1" id="KW-0808">Transferase</keyword>
<dbReference type="InterPro" id="IPR005790">
    <property type="entry name" value="DNA_polIII_delta"/>
</dbReference>
<dbReference type="EMBL" id="SORI01000017">
    <property type="protein sequence ID" value="TDY56766.1"/>
    <property type="molecule type" value="Genomic_DNA"/>
</dbReference>
<dbReference type="GO" id="GO:0003887">
    <property type="term" value="F:DNA-directed DNA polymerase activity"/>
    <property type="evidence" value="ECO:0007669"/>
    <property type="project" value="UniProtKB-KW"/>
</dbReference>
<accession>A0A4R8M5G5</accession>
<name>A0A4R8M5G5_9BACT</name>